<dbReference type="SUPFAM" id="SSF54373">
    <property type="entry name" value="FAD-linked reductases, C-terminal domain"/>
    <property type="match status" value="1"/>
</dbReference>
<evidence type="ECO:0000256" key="4">
    <source>
        <dbReference type="ARBA" id="ARBA00023002"/>
    </source>
</evidence>
<evidence type="ECO:0000313" key="7">
    <source>
        <dbReference type="EMBL" id="OQE29848.1"/>
    </source>
</evidence>
<keyword evidence="2" id="KW-0285">Flavoprotein</keyword>
<reference evidence="8" key="1">
    <citation type="journal article" date="2017" name="Nat. Microbiol.">
        <title>Global analysis of biosynthetic gene clusters reveals vast potential of secondary metabolite production in Penicillium species.</title>
        <authorList>
            <person name="Nielsen J.C."/>
            <person name="Grijseels S."/>
            <person name="Prigent S."/>
            <person name="Ji B."/>
            <person name="Dainat J."/>
            <person name="Nielsen K.F."/>
            <person name="Frisvad J.C."/>
            <person name="Workman M."/>
            <person name="Nielsen J."/>
        </authorList>
    </citation>
    <scope>NUCLEOTIDE SEQUENCE [LARGE SCALE GENOMIC DNA]</scope>
    <source>
        <strain evidence="8">IBT 24891</strain>
    </source>
</reference>
<evidence type="ECO:0000313" key="8">
    <source>
        <dbReference type="Proteomes" id="UP000191285"/>
    </source>
</evidence>
<dbReference type="PANTHER" id="PTHR13789">
    <property type="entry name" value="MONOOXYGENASE"/>
    <property type="match status" value="1"/>
</dbReference>
<keyword evidence="5" id="KW-0503">Monooxygenase</keyword>
<dbReference type="GO" id="GO:0071949">
    <property type="term" value="F:FAD binding"/>
    <property type="evidence" value="ECO:0007669"/>
    <property type="project" value="InterPro"/>
</dbReference>
<evidence type="ECO:0000256" key="5">
    <source>
        <dbReference type="ARBA" id="ARBA00023033"/>
    </source>
</evidence>
<proteinExistence type="inferred from homology"/>
<sequence>MSDGNERLDVLIIGAGIAGLSAAIALGKQGHRVVILERSRFLRETGAAIHLPPNCTALLQWMGIDPEPFGGTRLEEIHRYDVGGNLKFKQDYAGIRQHWQAEWYLIHRVDLHKSLRLKAIETAELHLECKIASINIETSRPSVVLDDGRVFHADVLLGADGLHSQARPIISPGASPYPVGTSCLRWLLPVDDLKNNESTKRYVDKRGIFLEWGGKDRRLVAYPCSDNKIMNLCAFMPSEEARVQDTQSDGWQAVGDKQSILQGFSEFTPAVQNIIQSADQSLKVWDLYDMDPLATWVKGHTALLGDAAHPFQPYLGQGGAMAIEDAVSIATLLPLGTKMQDIPARLSMYHHSRRPRVEMILHYTRLNGRREDDENNVRITPAEMIDFMKICISYNERETSQALLDRCNIRNN</sequence>
<dbReference type="STRING" id="303698.A0A1V6TTY2"/>
<evidence type="ECO:0000256" key="2">
    <source>
        <dbReference type="ARBA" id="ARBA00022630"/>
    </source>
</evidence>
<feature type="domain" description="FAD-binding" evidence="6">
    <location>
        <begin position="8"/>
        <end position="361"/>
    </location>
</feature>
<dbReference type="EMBL" id="MLKD01000002">
    <property type="protein sequence ID" value="OQE29848.1"/>
    <property type="molecule type" value="Genomic_DNA"/>
</dbReference>
<comment type="similarity">
    <text evidence="1">Belongs to the paxM FAD-dependent monooxygenase family.</text>
</comment>
<dbReference type="InterPro" id="IPR002938">
    <property type="entry name" value="FAD-bd"/>
</dbReference>
<evidence type="ECO:0000259" key="6">
    <source>
        <dbReference type="Pfam" id="PF01494"/>
    </source>
</evidence>
<dbReference type="InterPro" id="IPR050493">
    <property type="entry name" value="FAD-dep_Monooxygenase_BioMet"/>
</dbReference>
<protein>
    <recommendedName>
        <fullName evidence="6">FAD-binding domain-containing protein</fullName>
    </recommendedName>
</protein>
<organism evidence="7 8">
    <name type="scientific">Penicillium steckii</name>
    <dbReference type="NCBI Taxonomy" id="303698"/>
    <lineage>
        <taxon>Eukaryota</taxon>
        <taxon>Fungi</taxon>
        <taxon>Dikarya</taxon>
        <taxon>Ascomycota</taxon>
        <taxon>Pezizomycotina</taxon>
        <taxon>Eurotiomycetes</taxon>
        <taxon>Eurotiomycetidae</taxon>
        <taxon>Eurotiales</taxon>
        <taxon>Aspergillaceae</taxon>
        <taxon>Penicillium</taxon>
    </lineage>
</organism>
<comment type="caution">
    <text evidence="7">The sequence shown here is derived from an EMBL/GenBank/DDBJ whole genome shotgun (WGS) entry which is preliminary data.</text>
</comment>
<dbReference type="GO" id="GO:0004497">
    <property type="term" value="F:monooxygenase activity"/>
    <property type="evidence" value="ECO:0007669"/>
    <property type="project" value="UniProtKB-KW"/>
</dbReference>
<dbReference type="InterPro" id="IPR036188">
    <property type="entry name" value="FAD/NAD-bd_sf"/>
</dbReference>
<keyword evidence="4" id="KW-0560">Oxidoreductase</keyword>
<accession>A0A1V6TTY2</accession>
<dbReference type="Pfam" id="PF01494">
    <property type="entry name" value="FAD_binding_3"/>
    <property type="match status" value="1"/>
</dbReference>
<dbReference type="PRINTS" id="PR00420">
    <property type="entry name" value="RNGMNOXGNASE"/>
</dbReference>
<dbReference type="SUPFAM" id="SSF51905">
    <property type="entry name" value="FAD/NAD(P)-binding domain"/>
    <property type="match status" value="1"/>
</dbReference>
<keyword evidence="3" id="KW-0274">FAD</keyword>
<dbReference type="Gene3D" id="3.50.50.60">
    <property type="entry name" value="FAD/NAD(P)-binding domain"/>
    <property type="match status" value="1"/>
</dbReference>
<keyword evidence="8" id="KW-1185">Reference proteome</keyword>
<dbReference type="Proteomes" id="UP000191285">
    <property type="component" value="Unassembled WGS sequence"/>
</dbReference>
<dbReference type="AlphaFoldDB" id="A0A1V6TTY2"/>
<dbReference type="PANTHER" id="PTHR13789:SF317">
    <property type="entry name" value="FAD-BINDING DOMAIN-CONTAINING PROTEIN-RELATED"/>
    <property type="match status" value="1"/>
</dbReference>
<gene>
    <name evidence="7" type="ORF">PENSTE_c002G06657</name>
</gene>
<name>A0A1V6TTY2_9EURO</name>
<evidence type="ECO:0000256" key="3">
    <source>
        <dbReference type="ARBA" id="ARBA00022827"/>
    </source>
</evidence>
<evidence type="ECO:0000256" key="1">
    <source>
        <dbReference type="ARBA" id="ARBA00007992"/>
    </source>
</evidence>
<dbReference type="OrthoDB" id="9993796at2759"/>